<reference evidence="2" key="1">
    <citation type="submission" date="2016-10" db="EMBL/GenBank/DDBJ databases">
        <authorList>
            <person name="Varghese N."/>
            <person name="Submissions S."/>
        </authorList>
    </citation>
    <scope>NUCLEOTIDE SEQUENCE [LARGE SCALE GENOMIC DNA]</scope>
    <source>
        <strain evidence="2">Nm44</strain>
    </source>
</reference>
<sequence length="57" mass="6377">MQLGFFGLDSQYAQLTKLKAPLEELNRIIDWNLFAELLAKTTTSRGKVQRGANPLIG</sequence>
<evidence type="ECO:0000313" key="2">
    <source>
        <dbReference type="Proteomes" id="UP000183287"/>
    </source>
</evidence>
<gene>
    <name evidence="1" type="ORF">SAMN05421863_11137</name>
</gene>
<name>A0A1I4WN58_9PROT</name>
<evidence type="ECO:0000313" key="1">
    <source>
        <dbReference type="EMBL" id="SFN14429.1"/>
    </source>
</evidence>
<dbReference type="EMBL" id="FOUB01000113">
    <property type="protein sequence ID" value="SFN14429.1"/>
    <property type="molecule type" value="Genomic_DNA"/>
</dbReference>
<dbReference type="AlphaFoldDB" id="A0A1I4WN58"/>
<keyword evidence="2" id="KW-1185">Reference proteome</keyword>
<organism evidence="1 2">
    <name type="scientific">Nitrosomonas communis</name>
    <dbReference type="NCBI Taxonomy" id="44574"/>
    <lineage>
        <taxon>Bacteria</taxon>
        <taxon>Pseudomonadati</taxon>
        <taxon>Pseudomonadota</taxon>
        <taxon>Betaproteobacteria</taxon>
        <taxon>Nitrosomonadales</taxon>
        <taxon>Nitrosomonadaceae</taxon>
        <taxon>Nitrosomonas</taxon>
    </lineage>
</organism>
<dbReference type="RefSeq" id="WP_177198228.1">
    <property type="nucleotide sequence ID" value="NZ_FOUB01000113.1"/>
</dbReference>
<protein>
    <submittedName>
        <fullName evidence="1">Uncharacterized protein</fullName>
    </submittedName>
</protein>
<accession>A0A1I4WN58</accession>
<proteinExistence type="predicted"/>
<dbReference type="Proteomes" id="UP000183287">
    <property type="component" value="Unassembled WGS sequence"/>
</dbReference>